<dbReference type="PROSITE" id="PS50055">
    <property type="entry name" value="TYR_PHOSPHATASE_PTP"/>
    <property type="match status" value="1"/>
</dbReference>
<feature type="domain" description="Fibronectin type-III" evidence="15">
    <location>
        <begin position="963"/>
        <end position="1049"/>
    </location>
</feature>
<evidence type="ECO:0000313" key="17">
    <source>
        <dbReference type="Proteomes" id="UP000472265"/>
    </source>
</evidence>
<keyword evidence="10" id="KW-0325">Glycoprotein</keyword>
<dbReference type="GeneTree" id="ENSGT00940000156870"/>
<dbReference type="GO" id="GO:0004725">
    <property type="term" value="F:protein tyrosine phosphatase activity"/>
    <property type="evidence" value="ECO:0007669"/>
    <property type="project" value="UniProtKB-EC"/>
</dbReference>
<dbReference type="Gene3D" id="2.60.40.10">
    <property type="entry name" value="Immunoglobulins"/>
    <property type="match status" value="12"/>
</dbReference>
<dbReference type="Pfam" id="PF18861">
    <property type="entry name" value="PTP_tm"/>
    <property type="match status" value="1"/>
</dbReference>
<dbReference type="GO" id="GO:0016020">
    <property type="term" value="C:membrane"/>
    <property type="evidence" value="ECO:0007669"/>
    <property type="project" value="UniProtKB-SubCell"/>
</dbReference>
<feature type="domain" description="Fibronectin type-III" evidence="15">
    <location>
        <begin position="786"/>
        <end position="879"/>
    </location>
</feature>
<dbReference type="PRINTS" id="PR00700">
    <property type="entry name" value="PRTYPHPHTASE"/>
</dbReference>
<dbReference type="SMART" id="SM00404">
    <property type="entry name" value="PTPc_motif"/>
    <property type="match status" value="1"/>
</dbReference>
<evidence type="ECO:0000259" key="15">
    <source>
        <dbReference type="PROSITE" id="PS50853"/>
    </source>
</evidence>
<keyword evidence="3" id="KW-0812">Transmembrane</keyword>
<proteinExistence type="inferred from homology"/>
<dbReference type="Pfam" id="PF00102">
    <property type="entry name" value="Y_phosphatase"/>
    <property type="match status" value="1"/>
</dbReference>
<dbReference type="InterPro" id="IPR013783">
    <property type="entry name" value="Ig-like_fold"/>
</dbReference>
<reference evidence="16" key="2">
    <citation type="submission" date="2025-08" db="UniProtKB">
        <authorList>
            <consortium name="Ensembl"/>
        </authorList>
    </citation>
    <scope>IDENTIFICATION</scope>
</reference>
<dbReference type="PANTHER" id="PTHR46957">
    <property type="entry name" value="CYTOKINE RECEPTOR"/>
    <property type="match status" value="1"/>
</dbReference>
<evidence type="ECO:0000256" key="8">
    <source>
        <dbReference type="ARBA" id="ARBA00022989"/>
    </source>
</evidence>
<feature type="domain" description="Fibronectin type-III" evidence="15">
    <location>
        <begin position="372"/>
        <end position="460"/>
    </location>
</feature>
<evidence type="ECO:0000313" key="16">
    <source>
        <dbReference type="Ensembl" id="ENSSAUP00010045407.1"/>
    </source>
</evidence>
<dbReference type="Ensembl" id="ENSSAUT00010047733.1">
    <property type="protein sequence ID" value="ENSSAUP00010045407.1"/>
    <property type="gene ID" value="ENSSAUG00010018945.1"/>
</dbReference>
<dbReference type="FunFam" id="2.60.40.10:FF:000369">
    <property type="entry name" value="Protein tyrosine phosphatase, receptor type B"/>
    <property type="match status" value="2"/>
</dbReference>
<evidence type="ECO:0000256" key="5">
    <source>
        <dbReference type="ARBA" id="ARBA00022737"/>
    </source>
</evidence>
<dbReference type="Pfam" id="PF00041">
    <property type="entry name" value="fn3"/>
    <property type="match status" value="10"/>
</dbReference>
<evidence type="ECO:0000256" key="6">
    <source>
        <dbReference type="ARBA" id="ARBA00022801"/>
    </source>
</evidence>
<evidence type="ECO:0000256" key="10">
    <source>
        <dbReference type="ARBA" id="ARBA00023180"/>
    </source>
</evidence>
<sequence>MSWCKKFKQHAYFESTHLVLRCAEPAVVRNLSITDVTTSSVSLNWDKPVGNATSYRIQWTLGGSTFNDSSTETSFNITGLTPGSQYNIKVSAVAVDSSTEGESILKTTFTRNITARGTNDLTVTWTLPEGGFDRYVVNISNQELNFFSSNIPTDNTTNFAGLHPGRLFYITVTAEAGNFSQTSVRYPAATVPTPPRLFNISHPSNSSLRLQWATPAMMDGAPNIHYHITYQPMAGSVLVTNSTSNNADLSMLSSGTSYNVTVQTVGPQNQMIIRNSWNMLPNPVLNLAASPESIDSIIVQWSDPQGVQEYYTYMVVAYNAMGRYNGTNINSNNSTVGSLEPGTGYNISVTTIAAPGSESTVEQTFSYTKPKAVTNLTAAAVNTTAIRLTWVRQTDHKPSYSYWVEALNNTGVIQNASTQTETYTFSDLTPGKSYTFNVFTVIEGVKSTVATAKSFTLSGTTTTLDVSWTPAVGRVDFYTVNLYRDSQSVENSSNLTSTTLRTQFSNLVPGVIYRVEVVTHSGNLVNKNTVYNATFPNPPGAITVESQTMNSITFTWLRPLGMNHRQYNFSVSHARGSNLTENNSFLLDNLQSGSPYNITVVTVGVMEYESTAVTTENYTKPYPVTTLGPSEITTDSVTLVWMQPESKPDYTYYVEYSNGTFINTTTTNSTTISQLLSGSNYSFTVITLAADGTRSDPATVSNFTRLRAKTLNTTAVRLSWDKPPQYKPEYTYRVETTGCGSKSEILTGEGAEISALTPGTNCTFCVFVRAANGIEGDESCTSQYTKPETVQPSVSSQGANNSIQVSWTRPNGRVELYNVRLTGSSSFSKEQNLSLSNTSFLFEDLSAGQLYSVTITTVSGPFNASSGFVTNATFPNPPGPIEVLMKTTSSIDFRWQEAPLMTGASFSYRCIIPSQRAVKIPSTLTRHNFTSLLSGTPYNISVFTVGPMGFESDKVQIHRVTTRPFTVRDLRTSTQERSITVMWDQPEQYKDSYRFRVTWQKSKSVSETQYNIPGLIPGSSYNITVTTETSDGTGGDPTLVSNCTNASPVTNIQCEAPNTAIAEVKLSWIKPAGVFNGFQVAVDNRIVETRSCCNQTVSNLSHFTEYSLTVKSLSCGLPSTPTNKTCRTGITKCMSRCLNSNFAVNAVSNRFCVIPVLSGDTSDWRKYLESTYSQWKEGKTLVYLATVQTISLTRSAGTHLNIEIGDGSTFLDYTNGALSTDSWLTSGVHMSRSVAVRVEDYEAYYKKQKADSNCGFAEEFEDLKLVGTGQSKTNALTLENKPKNRYNNVLPYDSSRVKLSIIHGSPYDDYINANYMPGYNSRKEFIAAQGPLPTTVNEFWRMIWEKNVQTLVMLTRCNEQGRVKCEQYWETGTKIYEDINVTTTSEIPLEDWTIRDFDIKNVKTAETRAVRHFHFTAWPDHGVPETTELLISFRHLVREHMNQYSRHSPTVVHCSAGVGRTGTFIAIDRLLFQIERENIVDVYGIVHDLRMHRPLMVQTEDQYVFLNQCAMDIIRSRTGTNVDLIYQNTAALSIYENVEPKKGYGKNGYDNA</sequence>
<evidence type="ECO:0000259" key="13">
    <source>
        <dbReference type="PROSITE" id="PS50055"/>
    </source>
</evidence>
<dbReference type="InterPro" id="IPR000242">
    <property type="entry name" value="PTP_cat"/>
</dbReference>
<feature type="domain" description="Tyrosine-protein phosphatase" evidence="13">
    <location>
        <begin position="1256"/>
        <end position="1513"/>
    </location>
</feature>
<evidence type="ECO:0000256" key="3">
    <source>
        <dbReference type="ARBA" id="ARBA00022692"/>
    </source>
</evidence>
<evidence type="ECO:0000256" key="9">
    <source>
        <dbReference type="ARBA" id="ARBA00023136"/>
    </source>
</evidence>
<dbReference type="InterPro" id="IPR050713">
    <property type="entry name" value="RTP_Phos/Ushers"/>
</dbReference>
<evidence type="ECO:0000256" key="7">
    <source>
        <dbReference type="ARBA" id="ARBA00022912"/>
    </source>
</evidence>
<dbReference type="InterPro" id="IPR003961">
    <property type="entry name" value="FN3_dom"/>
</dbReference>
<feature type="domain" description="Fibronectin type-III" evidence="15">
    <location>
        <begin position="538"/>
        <end position="622"/>
    </location>
</feature>
<dbReference type="InterPro" id="IPR041201">
    <property type="entry name" value="PTPRJ_TM"/>
</dbReference>
<evidence type="ECO:0000256" key="4">
    <source>
        <dbReference type="ARBA" id="ARBA00022729"/>
    </source>
</evidence>
<evidence type="ECO:0000256" key="11">
    <source>
        <dbReference type="ARBA" id="ARBA00025789"/>
    </source>
</evidence>
<name>A0A671X2M9_SPAAU</name>
<dbReference type="InterPro" id="IPR036116">
    <property type="entry name" value="FN3_sf"/>
</dbReference>
<keyword evidence="4" id="KW-0732">Signal</keyword>
<evidence type="ECO:0000256" key="12">
    <source>
        <dbReference type="ARBA" id="ARBA00051722"/>
    </source>
</evidence>
<evidence type="ECO:0000256" key="1">
    <source>
        <dbReference type="ARBA" id="ARBA00004479"/>
    </source>
</evidence>
<dbReference type="FunFam" id="3.90.190.10:FF:000009">
    <property type="entry name" value="Receptor-type tyrosine-protein phosphatase beta"/>
    <property type="match status" value="1"/>
</dbReference>
<dbReference type="PANTHER" id="PTHR46957:SF5">
    <property type="entry name" value="PROTEIN-TYROSINE-PHOSPHATASE"/>
    <property type="match status" value="1"/>
</dbReference>
<dbReference type="OMA" id="NCTNASP"/>
<dbReference type="InterPro" id="IPR000387">
    <property type="entry name" value="Tyr_Pase_dom"/>
</dbReference>
<dbReference type="PROSITE" id="PS00383">
    <property type="entry name" value="TYR_PHOSPHATASE_1"/>
    <property type="match status" value="1"/>
</dbReference>
<dbReference type="PROSITE" id="PS50853">
    <property type="entry name" value="FN3"/>
    <property type="match status" value="7"/>
</dbReference>
<evidence type="ECO:0000259" key="14">
    <source>
        <dbReference type="PROSITE" id="PS50056"/>
    </source>
</evidence>
<dbReference type="Proteomes" id="UP000472265">
    <property type="component" value="Chromosome 8"/>
</dbReference>
<dbReference type="SUPFAM" id="SSF49265">
    <property type="entry name" value="Fibronectin type III"/>
    <property type="match status" value="8"/>
</dbReference>
<dbReference type="SMART" id="SM00060">
    <property type="entry name" value="FN3"/>
    <property type="match status" value="13"/>
</dbReference>
<dbReference type="PROSITE" id="PS50056">
    <property type="entry name" value="TYR_PHOSPHATASE_2"/>
    <property type="match status" value="1"/>
</dbReference>
<dbReference type="SUPFAM" id="SSF52799">
    <property type="entry name" value="(Phosphotyrosine protein) phosphatases II"/>
    <property type="match status" value="1"/>
</dbReference>
<reference evidence="16" key="3">
    <citation type="submission" date="2025-09" db="UniProtKB">
        <authorList>
            <consortium name="Ensembl"/>
        </authorList>
    </citation>
    <scope>IDENTIFICATION</scope>
</reference>
<protein>
    <recommendedName>
        <fullName evidence="2">protein-tyrosine-phosphatase</fullName>
        <ecNumber evidence="2">3.1.3.48</ecNumber>
    </recommendedName>
</protein>
<organism evidence="16 17">
    <name type="scientific">Sparus aurata</name>
    <name type="common">Gilthead sea bream</name>
    <dbReference type="NCBI Taxonomy" id="8175"/>
    <lineage>
        <taxon>Eukaryota</taxon>
        <taxon>Metazoa</taxon>
        <taxon>Chordata</taxon>
        <taxon>Craniata</taxon>
        <taxon>Vertebrata</taxon>
        <taxon>Euteleostomi</taxon>
        <taxon>Actinopterygii</taxon>
        <taxon>Neopterygii</taxon>
        <taxon>Teleostei</taxon>
        <taxon>Neoteleostei</taxon>
        <taxon>Acanthomorphata</taxon>
        <taxon>Eupercaria</taxon>
        <taxon>Spariformes</taxon>
        <taxon>Sparidae</taxon>
        <taxon>Sparus</taxon>
    </lineage>
</organism>
<dbReference type="InterPro" id="IPR016130">
    <property type="entry name" value="Tyr_Pase_AS"/>
</dbReference>
<feature type="domain" description="Tyrosine specific protein phosphatases" evidence="14">
    <location>
        <begin position="1431"/>
        <end position="1504"/>
    </location>
</feature>
<keyword evidence="17" id="KW-1185">Reference proteome</keyword>
<reference evidence="16" key="1">
    <citation type="submission" date="2021-04" db="EMBL/GenBank/DDBJ databases">
        <authorList>
            <consortium name="Wellcome Sanger Institute Data Sharing"/>
        </authorList>
    </citation>
    <scope>NUCLEOTIDE SEQUENCE [LARGE SCALE GENOMIC DNA]</scope>
</reference>
<keyword evidence="6" id="KW-0378">Hydrolase</keyword>
<comment type="catalytic activity">
    <reaction evidence="12">
        <text>O-phospho-L-tyrosyl-[protein] + H2O = L-tyrosyl-[protein] + phosphate</text>
        <dbReference type="Rhea" id="RHEA:10684"/>
        <dbReference type="Rhea" id="RHEA-COMP:10136"/>
        <dbReference type="Rhea" id="RHEA-COMP:20101"/>
        <dbReference type="ChEBI" id="CHEBI:15377"/>
        <dbReference type="ChEBI" id="CHEBI:43474"/>
        <dbReference type="ChEBI" id="CHEBI:46858"/>
        <dbReference type="ChEBI" id="CHEBI:61978"/>
        <dbReference type="EC" id="3.1.3.48"/>
    </reaction>
</comment>
<feature type="domain" description="Fibronectin type-III" evidence="15">
    <location>
        <begin position="27"/>
        <end position="117"/>
    </location>
</feature>
<dbReference type="GO" id="GO:0032502">
    <property type="term" value="P:developmental process"/>
    <property type="evidence" value="ECO:0007669"/>
    <property type="project" value="UniProtKB-ARBA"/>
</dbReference>
<evidence type="ECO:0000256" key="2">
    <source>
        <dbReference type="ARBA" id="ARBA00013064"/>
    </source>
</evidence>
<comment type="similarity">
    <text evidence="11">Belongs to the protein-tyrosine phosphatase family. Receptor class 3 subfamily.</text>
</comment>
<dbReference type="InterPro" id="IPR003595">
    <property type="entry name" value="Tyr_Pase_cat"/>
</dbReference>
<feature type="domain" description="Fibronectin type-III" evidence="15">
    <location>
        <begin position="623"/>
        <end position="708"/>
    </location>
</feature>
<dbReference type="InParanoid" id="A0A671X2M9"/>
<keyword evidence="7" id="KW-0904">Protein phosphatase</keyword>
<dbReference type="InterPro" id="IPR029021">
    <property type="entry name" value="Prot-tyrosine_phosphatase-like"/>
</dbReference>
<comment type="subcellular location">
    <subcellularLocation>
        <location evidence="1">Membrane</location>
        <topology evidence="1">Single-pass type I membrane protein</topology>
    </subcellularLocation>
</comment>
<keyword evidence="5" id="KW-0677">Repeat</keyword>
<keyword evidence="9" id="KW-0472">Membrane</keyword>
<feature type="domain" description="Fibronectin type-III" evidence="15">
    <location>
        <begin position="191"/>
        <end position="291"/>
    </location>
</feature>
<dbReference type="CDD" id="cd00063">
    <property type="entry name" value="FN3"/>
    <property type="match status" value="8"/>
</dbReference>
<dbReference type="Gene3D" id="3.90.190.10">
    <property type="entry name" value="Protein tyrosine phosphatase superfamily"/>
    <property type="match status" value="1"/>
</dbReference>
<dbReference type="EC" id="3.1.3.48" evidence="2"/>
<dbReference type="SMART" id="SM00194">
    <property type="entry name" value="PTPc"/>
    <property type="match status" value="1"/>
</dbReference>
<keyword evidence="8" id="KW-1133">Transmembrane helix</keyword>
<accession>A0A671X2M9</accession>